<dbReference type="Proteomes" id="UP000294933">
    <property type="component" value="Unassembled WGS sequence"/>
</dbReference>
<organism evidence="1 2">
    <name type="scientific">Rickenella mellea</name>
    <dbReference type="NCBI Taxonomy" id="50990"/>
    <lineage>
        <taxon>Eukaryota</taxon>
        <taxon>Fungi</taxon>
        <taxon>Dikarya</taxon>
        <taxon>Basidiomycota</taxon>
        <taxon>Agaricomycotina</taxon>
        <taxon>Agaricomycetes</taxon>
        <taxon>Hymenochaetales</taxon>
        <taxon>Rickenellaceae</taxon>
        <taxon>Rickenella</taxon>
    </lineage>
</organism>
<gene>
    <name evidence="1" type="ORF">BD410DRAFT_433110</name>
</gene>
<dbReference type="VEuPathDB" id="FungiDB:BD410DRAFT_433110"/>
<dbReference type="OrthoDB" id="3139566at2759"/>
<dbReference type="STRING" id="50990.A0A4Y7PWS8"/>
<evidence type="ECO:0000313" key="2">
    <source>
        <dbReference type="Proteomes" id="UP000294933"/>
    </source>
</evidence>
<dbReference type="AlphaFoldDB" id="A0A4Y7PWS8"/>
<evidence type="ECO:0000313" key="1">
    <source>
        <dbReference type="EMBL" id="TDL19585.1"/>
    </source>
</evidence>
<reference evidence="1 2" key="1">
    <citation type="submission" date="2018-06" db="EMBL/GenBank/DDBJ databases">
        <title>A transcriptomic atlas of mushroom development highlights an independent origin of complex multicellularity.</title>
        <authorList>
            <consortium name="DOE Joint Genome Institute"/>
            <person name="Krizsan K."/>
            <person name="Almasi E."/>
            <person name="Merenyi Z."/>
            <person name="Sahu N."/>
            <person name="Viragh M."/>
            <person name="Koszo T."/>
            <person name="Mondo S."/>
            <person name="Kiss B."/>
            <person name="Balint B."/>
            <person name="Kues U."/>
            <person name="Barry K."/>
            <person name="Hegedus J.C."/>
            <person name="Henrissat B."/>
            <person name="Johnson J."/>
            <person name="Lipzen A."/>
            <person name="Ohm R."/>
            <person name="Nagy I."/>
            <person name="Pangilinan J."/>
            <person name="Yan J."/>
            <person name="Xiong Y."/>
            <person name="Grigoriev I.V."/>
            <person name="Hibbett D.S."/>
            <person name="Nagy L.G."/>
        </authorList>
    </citation>
    <scope>NUCLEOTIDE SEQUENCE [LARGE SCALE GENOMIC DNA]</scope>
    <source>
        <strain evidence="1 2">SZMC22713</strain>
    </source>
</reference>
<accession>A0A4Y7PWS8</accession>
<proteinExistence type="predicted"/>
<sequence>MQCHYATNRYRRNQQAINLSHVCRRFRNVALQTAALWTHLDTHRPLSETKEFLSRSGSSPLTIECSAGARTELFPEFLAHIFPHSSRWSEVVELYMNIIDKDTREHGLAYYGPNLSLPNLASIRHTHIQDDPHEWKWEPWFYTPWSLPSLRSYTAVNVLPKAVFLWDGLTRCSLSWERTWPEYDCNDIDLRSIIHAREGIMALQHLSLSFDDIPFRSRPVDLPRATLLRVETVVFEVKGRFDVEQVVETLLSKLDLPKLNDLSSSWSVDAKQSTGEGLPVVHLFESGLIPPAKLRRLRVADDHSQLPYTLEDVMLQCTSLVDLTLCIPNAALFCEVLHRRPRADDTFMKKLPPQTWTLKDCDAISRDDLQYLIDELRRGPNWDTFSHVGSQLLRGSG</sequence>
<name>A0A4Y7PWS8_9AGAM</name>
<protein>
    <submittedName>
        <fullName evidence="1">Uncharacterized protein</fullName>
    </submittedName>
</protein>
<dbReference type="EMBL" id="ML170195">
    <property type="protein sequence ID" value="TDL19585.1"/>
    <property type="molecule type" value="Genomic_DNA"/>
</dbReference>
<keyword evidence="2" id="KW-1185">Reference proteome</keyword>